<dbReference type="InterPro" id="IPR002569">
    <property type="entry name" value="Met_Sox_Rdtase_MsrA_dom"/>
</dbReference>
<name>A0ABZ3ING4_9FIRM</name>
<accession>A0ABZ3ING4</accession>
<dbReference type="InterPro" id="IPR050162">
    <property type="entry name" value="MsrA_MetSO_reductase"/>
</dbReference>
<comment type="similarity">
    <text evidence="4">Belongs to the MsrA Met sulfoxide reductase family.</text>
</comment>
<keyword evidence="7" id="KW-1185">Reference proteome</keyword>
<keyword evidence="1 4" id="KW-0560">Oxidoreductase</keyword>
<dbReference type="InterPro" id="IPR036509">
    <property type="entry name" value="Met_Sox_Rdtase_MsrA_sf"/>
</dbReference>
<comment type="function">
    <text evidence="4">Has an important function as a repair enzyme for proteins that have been inactivated by oxidation. Catalyzes the reversible oxidation-reduction of methionine sulfoxide in proteins to methionine.</text>
</comment>
<dbReference type="RefSeq" id="WP_094606798.1">
    <property type="nucleotide sequence ID" value="NZ_CP155573.1"/>
</dbReference>
<comment type="catalytic activity">
    <reaction evidence="2 4">
        <text>L-methionyl-[protein] + [thioredoxin]-disulfide + H2O = L-methionyl-(S)-S-oxide-[protein] + [thioredoxin]-dithiol</text>
        <dbReference type="Rhea" id="RHEA:14217"/>
        <dbReference type="Rhea" id="RHEA-COMP:10698"/>
        <dbReference type="Rhea" id="RHEA-COMP:10700"/>
        <dbReference type="Rhea" id="RHEA-COMP:12313"/>
        <dbReference type="Rhea" id="RHEA-COMP:12315"/>
        <dbReference type="ChEBI" id="CHEBI:15377"/>
        <dbReference type="ChEBI" id="CHEBI:16044"/>
        <dbReference type="ChEBI" id="CHEBI:29950"/>
        <dbReference type="ChEBI" id="CHEBI:44120"/>
        <dbReference type="ChEBI" id="CHEBI:50058"/>
        <dbReference type="EC" id="1.8.4.11"/>
    </reaction>
</comment>
<proteinExistence type="inferred from homology"/>
<gene>
    <name evidence="4 6" type="primary">msrA</name>
    <name evidence="6" type="ORF">SPSIL_034160</name>
</gene>
<feature type="active site" evidence="4">
    <location>
        <position position="10"/>
    </location>
</feature>
<comment type="catalytic activity">
    <reaction evidence="3 4">
        <text>[thioredoxin]-disulfide + L-methionine + H2O = L-methionine (S)-S-oxide + [thioredoxin]-dithiol</text>
        <dbReference type="Rhea" id="RHEA:19993"/>
        <dbReference type="Rhea" id="RHEA-COMP:10698"/>
        <dbReference type="Rhea" id="RHEA-COMP:10700"/>
        <dbReference type="ChEBI" id="CHEBI:15377"/>
        <dbReference type="ChEBI" id="CHEBI:29950"/>
        <dbReference type="ChEBI" id="CHEBI:50058"/>
        <dbReference type="ChEBI" id="CHEBI:57844"/>
        <dbReference type="ChEBI" id="CHEBI:58772"/>
        <dbReference type="EC" id="1.8.4.11"/>
    </reaction>
</comment>
<dbReference type="SUPFAM" id="SSF55068">
    <property type="entry name" value="Peptide methionine sulfoxide reductase"/>
    <property type="match status" value="1"/>
</dbReference>
<organism evidence="6 7">
    <name type="scientific">Sporomusa silvacetica DSM 10669</name>
    <dbReference type="NCBI Taxonomy" id="1123289"/>
    <lineage>
        <taxon>Bacteria</taxon>
        <taxon>Bacillati</taxon>
        <taxon>Bacillota</taxon>
        <taxon>Negativicutes</taxon>
        <taxon>Selenomonadales</taxon>
        <taxon>Sporomusaceae</taxon>
        <taxon>Sporomusa</taxon>
    </lineage>
</organism>
<dbReference type="HAMAP" id="MF_01401">
    <property type="entry name" value="MsrA"/>
    <property type="match status" value="1"/>
</dbReference>
<dbReference type="NCBIfam" id="TIGR00401">
    <property type="entry name" value="msrA"/>
    <property type="match status" value="1"/>
</dbReference>
<dbReference type="Pfam" id="PF01625">
    <property type="entry name" value="PMSR"/>
    <property type="match status" value="1"/>
</dbReference>
<protein>
    <recommendedName>
        <fullName evidence="4">Peptide methionine sulfoxide reductase MsrA</fullName>
        <shortName evidence="4">Protein-methionine-S-oxide reductase</shortName>
        <ecNumber evidence="4">1.8.4.11</ecNumber>
    </recommendedName>
    <alternativeName>
        <fullName evidence="4">Peptide-methionine (S)-S-oxide reductase</fullName>
        <shortName evidence="4">Peptide Met(O) reductase</shortName>
    </alternativeName>
</protein>
<evidence type="ECO:0000256" key="1">
    <source>
        <dbReference type="ARBA" id="ARBA00023002"/>
    </source>
</evidence>
<dbReference type="PANTHER" id="PTHR42799:SF2">
    <property type="entry name" value="MITOCHONDRIAL PEPTIDE METHIONINE SULFOXIDE REDUCTASE"/>
    <property type="match status" value="1"/>
</dbReference>
<feature type="domain" description="Peptide methionine sulphoxide reductase MsrA" evidence="5">
    <location>
        <begin position="3"/>
        <end position="153"/>
    </location>
</feature>
<dbReference type="EMBL" id="CP155573">
    <property type="protein sequence ID" value="XFO67222.1"/>
    <property type="molecule type" value="Genomic_DNA"/>
</dbReference>
<evidence type="ECO:0000313" key="6">
    <source>
        <dbReference type="EMBL" id="XFO67222.1"/>
    </source>
</evidence>
<dbReference type="Gene3D" id="3.30.1060.10">
    <property type="entry name" value="Peptide methionine sulphoxide reductase MsrA"/>
    <property type="match status" value="1"/>
</dbReference>
<sequence>MKKIWLAGGCFWGMEAYFMQLNGVLNTKVGYGQGTTDRPTYQQVCTGTTGYAEVCEVTYDEKILPLQKLLEHFFRIIDPTTLNRQGPDQGTQYRTGVYYAAEEDKAVISNFINKMQPHYSEPIVVEIEAVGRFFPAEDYHQRYLEKTPGGYCHINLGLVKPDERK</sequence>
<dbReference type="GO" id="GO:0008113">
    <property type="term" value="F:peptide-methionine (S)-S-oxide reductase activity"/>
    <property type="evidence" value="ECO:0007669"/>
    <property type="project" value="UniProtKB-EC"/>
</dbReference>
<evidence type="ECO:0000256" key="4">
    <source>
        <dbReference type="HAMAP-Rule" id="MF_01401"/>
    </source>
</evidence>
<dbReference type="EC" id="1.8.4.11" evidence="4"/>
<evidence type="ECO:0000313" key="7">
    <source>
        <dbReference type="Proteomes" id="UP000216752"/>
    </source>
</evidence>
<evidence type="ECO:0000256" key="3">
    <source>
        <dbReference type="ARBA" id="ARBA00048782"/>
    </source>
</evidence>
<evidence type="ECO:0000256" key="2">
    <source>
        <dbReference type="ARBA" id="ARBA00047806"/>
    </source>
</evidence>
<dbReference type="Proteomes" id="UP000216752">
    <property type="component" value="Chromosome"/>
</dbReference>
<dbReference type="PANTHER" id="PTHR42799">
    <property type="entry name" value="MITOCHONDRIAL PEPTIDE METHIONINE SULFOXIDE REDUCTASE"/>
    <property type="match status" value="1"/>
</dbReference>
<reference evidence="6" key="1">
    <citation type="submission" date="2024-05" db="EMBL/GenBank/DDBJ databases">
        <title>Isolation and characterization of Sporomusa carbonis sp. nov., a carboxydotrophic hydrogenogen in the genus of Sporomusa isolated from a charcoal burning pile.</title>
        <authorList>
            <person name="Boeer T."/>
            <person name="Rosenbaum F."/>
            <person name="Eysell L."/>
            <person name="Mueller V."/>
            <person name="Daniel R."/>
            <person name="Poehlein A."/>
        </authorList>
    </citation>
    <scope>NUCLEOTIDE SEQUENCE [LARGE SCALE GENOMIC DNA]</scope>
    <source>
        <strain evidence="6">DSM 10669</strain>
    </source>
</reference>
<evidence type="ECO:0000259" key="5">
    <source>
        <dbReference type="Pfam" id="PF01625"/>
    </source>
</evidence>